<gene>
    <name evidence="3" type="ORF">B0I36DRAFT_329803</name>
</gene>
<evidence type="ECO:0000259" key="1">
    <source>
        <dbReference type="Pfam" id="PF06985"/>
    </source>
</evidence>
<feature type="domain" description="Heterokaryon incompatibility" evidence="1">
    <location>
        <begin position="21"/>
        <end position="105"/>
    </location>
</feature>
<name>A0A9P8Y2M7_9PEZI</name>
<sequence length="602" mass="67679">MRLLSVHTLKVTEFGQDVPPYAILSHTWGEEEVSFVEIQQGTGTGLKGYSKVYECCRQARHDGLDFVWIDTCCIDKRSSAELSEAINSMFQWYRDAVVCYAYLTDVQHLGEFNESRWFERGWTLQELLAPRMVTFFFKDWKFMGTRDSLRKRISATTKIDLQVFQNGRLSDYCVAQKMAWASGRKTTRVEDQAYCLLGLFGVTMALVYGEGEQAFLRLQEEIMKHSDDQSIFAWQLPAADLQAAADSTSTDVEVDKGGILARRPSWFASSGRVTGAWSNRDSSPFSITNKGLQMSIPIIPADSSFQVQPMATEFENDLVPAATSGVQLTVTPAEDVAILNCHSSEDANAFLAIFVKMDETNNTYRRVDAQFPLSSVSRANIRRYAKRQNLLVRSHNLTFGESLWRQNVASRLMIIRIDGGESVGFSFCATEIFPRRTWRKQHTGGLSFPLRSALLQSQLVERTAVLFQDQNREGPHDRFLLILDPADRTHGEIGVQMLSRAVLATGDALELNVYNYNISQTIIDKAITVPSDGHVYSAVSGPRWRILVDVRTADHACIVTLRPRAYEPERGLVANTPVRMLSGRESRRDESVVRDGATAVVS</sequence>
<reference evidence="3" key="1">
    <citation type="journal article" date="2021" name="Nat. Commun.">
        <title>Genetic determinants of endophytism in the Arabidopsis root mycobiome.</title>
        <authorList>
            <person name="Mesny F."/>
            <person name="Miyauchi S."/>
            <person name="Thiergart T."/>
            <person name="Pickel B."/>
            <person name="Atanasova L."/>
            <person name="Karlsson M."/>
            <person name="Huettel B."/>
            <person name="Barry K.W."/>
            <person name="Haridas S."/>
            <person name="Chen C."/>
            <person name="Bauer D."/>
            <person name="Andreopoulos W."/>
            <person name="Pangilinan J."/>
            <person name="LaButti K."/>
            <person name="Riley R."/>
            <person name="Lipzen A."/>
            <person name="Clum A."/>
            <person name="Drula E."/>
            <person name="Henrissat B."/>
            <person name="Kohler A."/>
            <person name="Grigoriev I.V."/>
            <person name="Martin F.M."/>
            <person name="Hacquard S."/>
        </authorList>
    </citation>
    <scope>NUCLEOTIDE SEQUENCE</scope>
    <source>
        <strain evidence="3">MPI-CAGE-CH-0230</strain>
    </source>
</reference>
<comment type="caution">
    <text evidence="3">The sequence shown here is derived from an EMBL/GenBank/DDBJ whole genome shotgun (WGS) entry which is preliminary data.</text>
</comment>
<proteinExistence type="predicted"/>
<dbReference type="PANTHER" id="PTHR10622">
    <property type="entry name" value="HET DOMAIN-CONTAINING PROTEIN"/>
    <property type="match status" value="1"/>
</dbReference>
<dbReference type="Proteomes" id="UP000756346">
    <property type="component" value="Unassembled WGS sequence"/>
</dbReference>
<evidence type="ECO:0000313" key="3">
    <source>
        <dbReference type="EMBL" id="KAH7026062.1"/>
    </source>
</evidence>
<organism evidence="3 4">
    <name type="scientific">Microdochium trichocladiopsis</name>
    <dbReference type="NCBI Taxonomy" id="1682393"/>
    <lineage>
        <taxon>Eukaryota</taxon>
        <taxon>Fungi</taxon>
        <taxon>Dikarya</taxon>
        <taxon>Ascomycota</taxon>
        <taxon>Pezizomycotina</taxon>
        <taxon>Sordariomycetes</taxon>
        <taxon>Xylariomycetidae</taxon>
        <taxon>Xylariales</taxon>
        <taxon>Microdochiaceae</taxon>
        <taxon>Microdochium</taxon>
    </lineage>
</organism>
<dbReference type="Pfam" id="PF06985">
    <property type="entry name" value="HET"/>
    <property type="match status" value="1"/>
</dbReference>
<evidence type="ECO:0000259" key="2">
    <source>
        <dbReference type="Pfam" id="PF26640"/>
    </source>
</evidence>
<dbReference type="Pfam" id="PF26640">
    <property type="entry name" value="DUF8212"/>
    <property type="match status" value="1"/>
</dbReference>
<dbReference type="GeneID" id="70184300"/>
<dbReference type="RefSeq" id="XP_046009279.1">
    <property type="nucleotide sequence ID" value="XM_046154754.1"/>
</dbReference>
<evidence type="ECO:0000313" key="4">
    <source>
        <dbReference type="Proteomes" id="UP000756346"/>
    </source>
</evidence>
<protein>
    <submittedName>
        <fullName evidence="3">Heterokaryon incompatibility protein-domain-containing protein</fullName>
    </submittedName>
</protein>
<dbReference type="AlphaFoldDB" id="A0A9P8Y2M7"/>
<accession>A0A9P8Y2M7</accession>
<dbReference type="EMBL" id="JAGTJQ010000008">
    <property type="protein sequence ID" value="KAH7026062.1"/>
    <property type="molecule type" value="Genomic_DNA"/>
</dbReference>
<keyword evidence="4" id="KW-1185">Reference proteome</keyword>
<feature type="domain" description="DUF8212" evidence="2">
    <location>
        <begin position="213"/>
        <end position="303"/>
    </location>
</feature>
<dbReference type="InterPro" id="IPR058525">
    <property type="entry name" value="DUF8212"/>
</dbReference>
<dbReference type="PANTHER" id="PTHR10622:SF10">
    <property type="entry name" value="HET DOMAIN-CONTAINING PROTEIN"/>
    <property type="match status" value="1"/>
</dbReference>
<dbReference type="InterPro" id="IPR010730">
    <property type="entry name" value="HET"/>
</dbReference>
<dbReference type="OrthoDB" id="674604at2759"/>